<dbReference type="AlphaFoldDB" id="A0A3M6TQB6"/>
<feature type="compositionally biased region" description="Polar residues" evidence="1">
    <location>
        <begin position="81"/>
        <end position="111"/>
    </location>
</feature>
<keyword evidence="2" id="KW-0812">Transmembrane</keyword>
<evidence type="ECO:0000256" key="2">
    <source>
        <dbReference type="SAM" id="Phobius"/>
    </source>
</evidence>
<organism evidence="4 5">
    <name type="scientific">Pocillopora damicornis</name>
    <name type="common">Cauliflower coral</name>
    <name type="synonym">Millepora damicornis</name>
    <dbReference type="NCBI Taxonomy" id="46731"/>
    <lineage>
        <taxon>Eukaryota</taxon>
        <taxon>Metazoa</taxon>
        <taxon>Cnidaria</taxon>
        <taxon>Anthozoa</taxon>
        <taxon>Hexacorallia</taxon>
        <taxon>Scleractinia</taxon>
        <taxon>Astrocoeniina</taxon>
        <taxon>Pocilloporidae</taxon>
        <taxon>Pocillopora</taxon>
    </lineage>
</organism>
<accession>A0A3M6TQB6</accession>
<gene>
    <name evidence="4" type="ORF">pdam_00010857</name>
</gene>
<keyword evidence="2" id="KW-0472">Membrane</keyword>
<keyword evidence="2" id="KW-1133">Transmembrane helix</keyword>
<protein>
    <recommendedName>
        <fullName evidence="6">Fibronectin type-III domain-containing protein</fullName>
    </recommendedName>
</protein>
<sequence>MLRLNFRSVLVSVVWVYFITRAQCFANFHKEESNRGLNDCERRCQDSVSTEPSSVNEHDSRLSSCLEKCLSLNEATESENDGATTSTPGTRSTSELLNSADPSTTTSSSENVCPYGDKYAPNSDEIEPGNVKEVEVDFVKIEEGDSQEWVARVNWTRPKDVNITSNWLGYIVIWYTEGPDNSDEIFGNTSCKLVPKTRPHLDISETDGWKYPNTLYLTVVALPTNKLEFPLEDYTPLRTGWRNVKVYSPANYSEGNKIFEEKSFLMILAGVLTGFSLILIVYICVTRRKACTRGKLVLTTEKKAREKEDELKSDLFVIQNPCSDVKQFV</sequence>
<dbReference type="OrthoDB" id="5981670at2759"/>
<dbReference type="Proteomes" id="UP000275408">
    <property type="component" value="Unassembled WGS sequence"/>
</dbReference>
<feature type="signal peptide" evidence="3">
    <location>
        <begin position="1"/>
        <end position="24"/>
    </location>
</feature>
<keyword evidence="3" id="KW-0732">Signal</keyword>
<evidence type="ECO:0000256" key="3">
    <source>
        <dbReference type="SAM" id="SignalP"/>
    </source>
</evidence>
<name>A0A3M6TQB6_POCDA</name>
<evidence type="ECO:0008006" key="6">
    <source>
        <dbReference type="Google" id="ProtNLM"/>
    </source>
</evidence>
<keyword evidence="5" id="KW-1185">Reference proteome</keyword>
<feature type="region of interest" description="Disordered" evidence="1">
    <location>
        <begin position="76"/>
        <end position="126"/>
    </location>
</feature>
<evidence type="ECO:0000313" key="5">
    <source>
        <dbReference type="Proteomes" id="UP000275408"/>
    </source>
</evidence>
<proteinExistence type="predicted"/>
<evidence type="ECO:0000313" key="4">
    <source>
        <dbReference type="EMBL" id="RMX43570.1"/>
    </source>
</evidence>
<feature type="chain" id="PRO_5017991072" description="Fibronectin type-III domain-containing protein" evidence="3">
    <location>
        <begin position="25"/>
        <end position="329"/>
    </location>
</feature>
<dbReference type="EMBL" id="RCHS01003183">
    <property type="protein sequence ID" value="RMX43570.1"/>
    <property type="molecule type" value="Genomic_DNA"/>
</dbReference>
<evidence type="ECO:0000256" key="1">
    <source>
        <dbReference type="SAM" id="MobiDB-lite"/>
    </source>
</evidence>
<reference evidence="4 5" key="1">
    <citation type="journal article" date="2018" name="Sci. Rep.">
        <title>Comparative analysis of the Pocillopora damicornis genome highlights role of immune system in coral evolution.</title>
        <authorList>
            <person name="Cunning R."/>
            <person name="Bay R.A."/>
            <person name="Gillette P."/>
            <person name="Baker A.C."/>
            <person name="Traylor-Knowles N."/>
        </authorList>
    </citation>
    <scope>NUCLEOTIDE SEQUENCE [LARGE SCALE GENOMIC DNA]</scope>
    <source>
        <strain evidence="4">RSMAS</strain>
        <tissue evidence="4">Whole animal</tissue>
    </source>
</reference>
<feature type="transmembrane region" description="Helical" evidence="2">
    <location>
        <begin position="264"/>
        <end position="285"/>
    </location>
</feature>
<comment type="caution">
    <text evidence="4">The sequence shown here is derived from an EMBL/GenBank/DDBJ whole genome shotgun (WGS) entry which is preliminary data.</text>
</comment>